<feature type="compositionally biased region" description="Low complexity" evidence="1">
    <location>
        <begin position="725"/>
        <end position="762"/>
    </location>
</feature>
<dbReference type="AlphaFoldDB" id="A0A1Y1VCS3"/>
<proteinExistence type="predicted"/>
<reference evidence="2 3" key="2">
    <citation type="submission" date="2016-08" db="EMBL/GenBank/DDBJ databases">
        <title>Pervasive Adenine N6-methylation of Active Genes in Fungi.</title>
        <authorList>
            <consortium name="DOE Joint Genome Institute"/>
            <person name="Mondo S.J."/>
            <person name="Dannebaum R.O."/>
            <person name="Kuo R.C."/>
            <person name="Labutti K."/>
            <person name="Haridas S."/>
            <person name="Kuo A."/>
            <person name="Salamov A."/>
            <person name="Ahrendt S.R."/>
            <person name="Lipzen A."/>
            <person name="Sullivan W."/>
            <person name="Andreopoulos W.B."/>
            <person name="Clum A."/>
            <person name="Lindquist E."/>
            <person name="Daum C."/>
            <person name="Ramamoorthy G.K."/>
            <person name="Gryganskyi A."/>
            <person name="Culley D."/>
            <person name="Magnuson J.K."/>
            <person name="James T.Y."/>
            <person name="O'Malley M.A."/>
            <person name="Stajich J.E."/>
            <person name="Spatafora J.W."/>
            <person name="Visel A."/>
            <person name="Grigoriev I.V."/>
        </authorList>
    </citation>
    <scope>NUCLEOTIDE SEQUENCE [LARGE SCALE GENOMIC DNA]</scope>
    <source>
        <strain evidence="3">finn</strain>
    </source>
</reference>
<dbReference type="OrthoDB" id="2162093at2759"/>
<dbReference type="EMBL" id="MCFH01000016">
    <property type="protein sequence ID" value="ORX52262.1"/>
    <property type="molecule type" value="Genomic_DNA"/>
</dbReference>
<feature type="region of interest" description="Disordered" evidence="1">
    <location>
        <begin position="725"/>
        <end position="766"/>
    </location>
</feature>
<gene>
    <name evidence="2" type="ORF">BCR36DRAFT_369638</name>
</gene>
<comment type="caution">
    <text evidence="2">The sequence shown here is derived from an EMBL/GenBank/DDBJ whole genome shotgun (WGS) entry which is preliminary data.</text>
</comment>
<evidence type="ECO:0000256" key="1">
    <source>
        <dbReference type="SAM" id="MobiDB-lite"/>
    </source>
</evidence>
<accession>A0A1Y1VCS3</accession>
<evidence type="ECO:0000313" key="2">
    <source>
        <dbReference type="EMBL" id="ORX52262.1"/>
    </source>
</evidence>
<dbReference type="Proteomes" id="UP000193719">
    <property type="component" value="Unassembled WGS sequence"/>
</dbReference>
<dbReference type="STRING" id="1754191.A0A1Y1VCS3"/>
<keyword evidence="3" id="KW-1185">Reference proteome</keyword>
<sequence>MNSSIINSKLIEKDGSESNSNLLNSVKLKPINEMQIISNKLTNDYSLKKIKSSKENSLSKVNILEKKNDWLVSKKDSERTIINKDSCSSLYLFEQNKQSKFLEEEISNSITSEKPQLKHSETLINEDIIKFGDSKNHEPIIHSETLVNNEIVETTEKDDSTTVTHSETLVNKHNYKNFIKYQTNQSINSLESLCDFNPAVDEIINDSSVLTDSFEHFEMNQNENHINKNNLRIDKFDSFINISDDSLSYDNIFNYNSDIILSDDEDIRREKGKELYNEAIIMNNLDDNAFSFINEDSYNEYFDNSIDNSGSSNYSLFERDPNISHKTSDHPKSLKLLLHDDQEYTNLKSINKNVKLFNNLPLKIIYPDNINDTSNHKVKSPMNDNNDDHDDDFISVDDDAIYIVDNDTYPEKCDIQQELKIKKKVTFNENVKIKRIDRVDIMEDGTLKTYIKNEFKLGFKKLKNLFLGNNKKNNKTNINCGSELPVITIEYVDDDYDNYNKKEVLFFGNEYPKIVIDFTNEYDEVEVDDDYTEQYYNNYESNNESCKSNKYEINDETERDDDDHHNMKKDSIKFAILINDDTKAVKFAEVKEESKYINDENEEIPFYLRKVNSHKNKEKQRIAKKLIDKVMDMEKKYYLEQEKKILKYSNLMKDKKMIEPSKIPKRLEFSKDEENIESNSIEDQKSTQELTNFSNNDPILLKKSKSMNYIKTVCKTIRQSLSLADTSKNGSDDNNGNDKNNNDISNTGVYEPNVNNSSSNIINDDEGNGNKMDFYLFENNSESSINNDVKEEEENNNNFIDNRLEKVQSSLTTVIGGEDLEKIDVLVDNNEKKEEKFLKKKNTNFFFSMFKKKNSHSISQAHHIDINSTDNNNLIKNKKTNSFSYFSLFKNNFIIKSKNTSEKKEIVKTSNEEKSIQQEIENDQVISFEKMNSSLTETDIFAKQISKISSSFEINNSSTVNYTRSSLNHNGSEYINQQKNYNQNDDVINHEIETESSSAIDYHYYDNSDYLENNNIHHSSSQKIFKPVILPIDKENGFNKVETIEIIDEYIFDSPKPYIYYTNDGKEVEISEIIIEDRFME</sequence>
<protein>
    <submittedName>
        <fullName evidence="2">Uncharacterized protein</fullName>
    </submittedName>
</protein>
<feature type="compositionally biased region" description="Polar residues" evidence="1">
    <location>
        <begin position="677"/>
        <end position="690"/>
    </location>
</feature>
<reference evidence="2 3" key="1">
    <citation type="submission" date="2016-08" db="EMBL/GenBank/DDBJ databases">
        <title>Genomes of anaerobic fungi encode conserved fungal cellulosomes for biomass hydrolysis.</title>
        <authorList>
            <consortium name="DOE Joint Genome Institute"/>
            <person name="Haitjema C.H."/>
            <person name="Gilmore S.P."/>
            <person name="Henske J.K."/>
            <person name="Solomon K.V."/>
            <person name="De Groot R."/>
            <person name="Kuo A."/>
            <person name="Mondo S.J."/>
            <person name="Salamov A.A."/>
            <person name="Labutti K."/>
            <person name="Zhao Z."/>
            <person name="Chiniquy J."/>
            <person name="Barry K."/>
            <person name="Brewer H.M."/>
            <person name="Purvine S.O."/>
            <person name="Wright A.T."/>
            <person name="Boxma B."/>
            <person name="Van Alen T."/>
            <person name="Hackstein J.H."/>
            <person name="Baker S.E."/>
            <person name="Grigoriev I.V."/>
            <person name="O'Malley M.A."/>
        </authorList>
    </citation>
    <scope>NUCLEOTIDE SEQUENCE [LARGE SCALE GENOMIC DNA]</scope>
    <source>
        <strain evidence="3">finn</strain>
    </source>
</reference>
<evidence type="ECO:0000313" key="3">
    <source>
        <dbReference type="Proteomes" id="UP000193719"/>
    </source>
</evidence>
<organism evidence="2 3">
    <name type="scientific">Piromyces finnis</name>
    <dbReference type="NCBI Taxonomy" id="1754191"/>
    <lineage>
        <taxon>Eukaryota</taxon>
        <taxon>Fungi</taxon>
        <taxon>Fungi incertae sedis</taxon>
        <taxon>Chytridiomycota</taxon>
        <taxon>Chytridiomycota incertae sedis</taxon>
        <taxon>Neocallimastigomycetes</taxon>
        <taxon>Neocallimastigales</taxon>
        <taxon>Neocallimastigaceae</taxon>
        <taxon>Piromyces</taxon>
    </lineage>
</organism>
<feature type="region of interest" description="Disordered" evidence="1">
    <location>
        <begin position="670"/>
        <end position="690"/>
    </location>
</feature>
<name>A0A1Y1VCS3_9FUNG</name>